<gene>
    <name evidence="1" type="ORF">MRB53_018302</name>
</gene>
<comment type="caution">
    <text evidence="1">The sequence shown here is derived from an EMBL/GenBank/DDBJ whole genome shotgun (WGS) entry which is preliminary data.</text>
</comment>
<protein>
    <submittedName>
        <fullName evidence="1">Uncharacterized protein</fullName>
    </submittedName>
</protein>
<accession>A0ACC2M824</accession>
<keyword evidence="2" id="KW-1185">Reference proteome</keyword>
<evidence type="ECO:0000313" key="1">
    <source>
        <dbReference type="EMBL" id="KAJ8641608.1"/>
    </source>
</evidence>
<organism evidence="1 2">
    <name type="scientific">Persea americana</name>
    <name type="common">Avocado</name>
    <dbReference type="NCBI Taxonomy" id="3435"/>
    <lineage>
        <taxon>Eukaryota</taxon>
        <taxon>Viridiplantae</taxon>
        <taxon>Streptophyta</taxon>
        <taxon>Embryophyta</taxon>
        <taxon>Tracheophyta</taxon>
        <taxon>Spermatophyta</taxon>
        <taxon>Magnoliopsida</taxon>
        <taxon>Magnoliidae</taxon>
        <taxon>Laurales</taxon>
        <taxon>Lauraceae</taxon>
        <taxon>Persea</taxon>
    </lineage>
</organism>
<dbReference type="Proteomes" id="UP001234297">
    <property type="component" value="Chromosome 5"/>
</dbReference>
<sequence length="2753" mass="303716">MRHGFSQHDKKRTSSTMQKAQSPCKWHQFEDGRCSFCPPQPELDLVDPKAVPREPKKVRFLLQDEIPDEELSHGKRKVGRISSQIRHEAEENGVKSRMKESDETVEEEREMLVRTTRSRTRTSLVGDVTQFPIVGKRKTRNGCESELNEEKGNSNKVKAVGKAGESLNAAREIKEDWKNFGHPGKANELTEIDAQPDKVITRSKRNVSKLAVSAKGVGRVPVEITVEDEENGMEKRNKERGAAVEEEQEMLVRATRSRTLKSLVGDAIQFPIVEKRKTRYESQSEINMERDVNGDREEKKKLSRVMGKMEVGESSDRFGENVGDLKKSGPLVEANELEIHAQPGKGMRRSRRNASKLAASAPADAERRGGEVGRVALQSTVGSEGTGVKSGRKECDEIVEKEQEMLVRTTRSHAQKLLAGDVTQFPIVEKKKMRKGSESEIDEEKDVNGDRKEKKKRGRAKAMRGVGEISNKDCENGGDQKKSGPRRGENELAEMPAQPDNGTRRSKRNISTLAVSAPADTEMPKDEVARVPSKIMVEAQETRAKRRKMESDEPIMEKQEKLVRATRSCSQKSVVHDVTQFPIVEKRRTRKGTELQTDKEKIVNGNGEEKRNLSKVKTMWEVRKNSKDGEIEATQMHSQPEKAVRRSKRNVPELAVSVAEDAEMEKDEIVTKDEPRKRSRNKILEVVDSVAECGTGFDNETEVTEETVAENRTIVENDLEAVDELQGQSKSTNGNWRRKQQRNLVADGAAVGGPKRSKCPISSGHHGRSFTKVAEGELQRNSMCAYEEAAEISITDDLFDPDIGNLSRNCTDCGLPSSVDGMVAVDSRLDTAEVVDFRSGTTETPTELSHRHTEVVNVAKSTEAVSACKGDREISGAEDVRIIPQVNFNEVVELAQIQEADPEVAREASETILDAGKVDFEVRIFGDSLGHNQEKGAEEFAHVRDNGILLQFDGKETQLATPVSIASCLHDVSHIDVNDNQGNTIFNVLEMAEECETMKSPSSGQQVSFGDDGLASCAHISPECVVEYHGAFDHKDQLEFTDGSDKFIRTVLGDCKVTPNQNGIARDCSEESDHDCAQEENSFSNGVCSVFSKGLVETAMPELGFAEIEEFEAGYESTQTILKQFDSKSGIEYGEDAIDTTGQLQEASETIKEEADQGCETDIGPSDISEQSKERNVRTVVENGGNMNAQGNEKMLSKYDSGDERFENSVAVPSHLDLVEEGRTDEKLSSGRNIYLEDDGLASCTQTTPESFAERHCASDHKGRIIDGFAETVTLVRGDCEVIPSENGITQGIAGGSDHEDAQEESAVLNEICGVEYGSTRIVSEQCDAKNEGNGDDAKDNSKEEFHEAPETIMEDVDWVFKIGMELKVINQEVDGRNEKRVEDNAGDVDEKENAEVDEKYDDDERSKNSVASPNLLDMVEESKIVENPFSGQKINLENDSLVTSTHITPEGVVEYHCAFGHKDQLKFAGVVDGSTEKVTHELIHGDFEVITNDKGISKGNTEKSDCEDAQEEIAFANEISGVEYGSTLTISEHCDSKGSEENGDDVRNIHSVVSEEFQEDPENIMEGVDGEGCKTGVELNDNCKEVEERNVNIVEDITGYADEKENVVMSDKYEDDESFENFVANPNLSDVVEECNTVGKSSSGQKIVVGDDGLSSFTKIVVGDDGLAKICTPISELSETSKPELGSVKLEEISLECRSIQTISKESDADGAEENGEYAKVIPGIVLVEFQEVSRTARAVADQDCKVDAELEDNSGNVEIRNATTIEVEGEDAYEKENAESFMHNYGDHEKSENSVAVTHEKSEVLDFGGNAEMVAFGVCAFSPLGAPKPQGVSDREVRVTDTTIELSSEATIFFSDHDVRDDAVKFVQGTVITAEEVEDEPSLNCVGAEANCEKAQEVSETNENKSALQEEVTEASDATDNRLEHQVEVVTQFALEKLECEDHDETVGVKGQEEGFMSDEEGKTMENIQKEECTEVMNKTSKDKGYEDTRDDILRTEDHQLLHEDNCEEIKKRENYDCRTGNLHCNREVIYLQPEEPLEVQYANKMTVDMFALGTPFPASVNAPEFQDCMSSKKQSTAFGSHASPNVNAMGLDVENFNLTTSECLGINQEEVPGTSILAQFGCENYVKEGSANSLRGTMMAVDPVENKSPVICEGAEMSGKVAQEVSGSKEIEYSFWKEIGEASDFEGTLCELEYRMEVLAHFAPEKLDCKDHAETEKMKGSSELVLEEPGNNSFEEVTVNEEVEKKEGFSCDYTQVVHENECFEAMEEELKCRAHNSIDKEMASILGDECNYNDSKEYSEKENPESEIKNSDCKESNDAAPVKREDPLEVQGLEEMNADVGAVGIVYLAPSGGAEYEASYTNFEEQSSSQILLPTDSGEEESTEIQVTELPDKPSSKSTDCTNENYDSEVEGSLVDEAEATPVSTGEEEHLADSSRLEISVSFETKDVMCEKGSSEHEEELDTVSALKETVEEGLVSANFKESLDSEVMAQFTEEKEIVDILEGKFDRDDAKDVAGANGSVEFSPQEFDFAGSEGVFLPKVALAPSPDEDFKDPTEFTELQVFAETSSSLQHEVGANSSSILTALEHLVSGNEHERELASIVDAAANITSPMTDSINRNKASYVCKEQERDGQEENGNTHSSLSRHAPFEDVIREATSNLIGSGNLEVRVGEVSGLLNDMWISTVQVEKRTRGIGSQKLKSVESLKFSSEMKENTPVVKQVQLSDRSLGKSATSVCKRRALQDLKTVKEQ</sequence>
<name>A0ACC2M824_PERAE</name>
<proteinExistence type="predicted"/>
<evidence type="ECO:0000313" key="2">
    <source>
        <dbReference type="Proteomes" id="UP001234297"/>
    </source>
</evidence>
<reference evidence="1 2" key="1">
    <citation type="journal article" date="2022" name="Hortic Res">
        <title>A haplotype resolved chromosomal level avocado genome allows analysis of novel avocado genes.</title>
        <authorList>
            <person name="Nath O."/>
            <person name="Fletcher S.J."/>
            <person name="Hayward A."/>
            <person name="Shaw L.M."/>
            <person name="Masouleh A.K."/>
            <person name="Furtado A."/>
            <person name="Henry R.J."/>
            <person name="Mitter N."/>
        </authorList>
    </citation>
    <scope>NUCLEOTIDE SEQUENCE [LARGE SCALE GENOMIC DNA]</scope>
    <source>
        <strain evidence="2">cv. Hass</strain>
    </source>
</reference>
<dbReference type="EMBL" id="CM056813">
    <property type="protein sequence ID" value="KAJ8641608.1"/>
    <property type="molecule type" value="Genomic_DNA"/>
</dbReference>